<evidence type="ECO:0000313" key="3">
    <source>
        <dbReference type="EMBL" id="EEZ61565.1"/>
    </source>
</evidence>
<dbReference type="Pfam" id="PF07811">
    <property type="entry name" value="TadE"/>
    <property type="match status" value="1"/>
</dbReference>
<dbReference type="eggNOG" id="COG4961">
    <property type="taxonomic scope" value="Bacteria"/>
</dbReference>
<name>D0WGF2_SLAES</name>
<gene>
    <name evidence="3" type="ORF">HMPREF0762_00903</name>
</gene>
<dbReference type="STRING" id="649764.HMPREF0762_00903"/>
<comment type="caution">
    <text evidence="3">The sequence shown here is derived from an EMBL/GenBank/DDBJ whole genome shotgun (WGS) entry which is preliminary data.</text>
</comment>
<dbReference type="OrthoDB" id="3174537at2"/>
<keyword evidence="1" id="KW-0812">Transmembrane</keyword>
<protein>
    <recommendedName>
        <fullName evidence="2">TadE-like domain-containing protein</fullName>
    </recommendedName>
</protein>
<feature type="transmembrane region" description="Helical" evidence="1">
    <location>
        <begin position="24"/>
        <end position="46"/>
    </location>
</feature>
<proteinExistence type="predicted"/>
<accession>D0WGF2</accession>
<reference evidence="3" key="1">
    <citation type="submission" date="2009-10" db="EMBL/GenBank/DDBJ databases">
        <authorList>
            <person name="Weinstock G."/>
            <person name="Sodergren E."/>
            <person name="Clifton S."/>
            <person name="Fulton L."/>
            <person name="Fulton B."/>
            <person name="Courtney L."/>
            <person name="Fronick C."/>
            <person name="Harrison M."/>
            <person name="Strong C."/>
            <person name="Farmer C."/>
            <person name="Delahaunty K."/>
            <person name="Markovic C."/>
            <person name="Hall O."/>
            <person name="Minx P."/>
            <person name="Tomlinson C."/>
            <person name="Mitreva M."/>
            <person name="Nelson J."/>
            <person name="Hou S."/>
            <person name="Wollam A."/>
            <person name="Pepin K.H."/>
            <person name="Johnson M."/>
            <person name="Bhonagiri V."/>
            <person name="Nash W.E."/>
            <person name="Warren W."/>
            <person name="Chinwalla A."/>
            <person name="Mardis E.R."/>
            <person name="Wilson R.K."/>
        </authorList>
    </citation>
    <scope>NUCLEOTIDE SEQUENCE [LARGE SCALE GENOMIC DNA]</scope>
    <source>
        <strain evidence="3">ATCC 700122</strain>
    </source>
</reference>
<evidence type="ECO:0000259" key="2">
    <source>
        <dbReference type="Pfam" id="PF07811"/>
    </source>
</evidence>
<keyword evidence="1" id="KW-1133">Transmembrane helix</keyword>
<sequence length="172" mass="18259">MLRCSDLRLRCLAGGAFGQATVEAALLIPVLCIAALLVLQPSFILFGRLAMQASAADGCRVLETLEPGHEAWAKDFIAYRLSGVPDVPAFHAGPWDIAVEGDETSSVVHVSIAHRVKLLPLLGFAAGAAGFADADGCCEVSVEDSLTKDEWLAEVESGLAPSVWVARWEEKV</sequence>
<feature type="domain" description="TadE-like" evidence="2">
    <location>
        <begin position="18"/>
        <end position="60"/>
    </location>
</feature>
<keyword evidence="4" id="KW-1185">Reference proteome</keyword>
<dbReference type="EMBL" id="ACUX02000006">
    <property type="protein sequence ID" value="EEZ61565.1"/>
    <property type="molecule type" value="Genomic_DNA"/>
</dbReference>
<dbReference type="AlphaFoldDB" id="D0WGF2"/>
<dbReference type="RefSeq" id="WP_006362158.1">
    <property type="nucleotide sequence ID" value="NZ_GG700630.1"/>
</dbReference>
<dbReference type="HOGENOM" id="CLU_134924_0_0_11"/>
<dbReference type="Proteomes" id="UP000006001">
    <property type="component" value="Unassembled WGS sequence"/>
</dbReference>
<dbReference type="InterPro" id="IPR012495">
    <property type="entry name" value="TadE-like_dom"/>
</dbReference>
<evidence type="ECO:0000256" key="1">
    <source>
        <dbReference type="SAM" id="Phobius"/>
    </source>
</evidence>
<keyword evidence="1" id="KW-0472">Membrane</keyword>
<evidence type="ECO:0000313" key="4">
    <source>
        <dbReference type="Proteomes" id="UP000006001"/>
    </source>
</evidence>
<dbReference type="GeneID" id="85007468"/>
<organism evidence="3 4">
    <name type="scientific">Slackia exigua (strain ATCC 700122 / DSM 15923 / CIP 105133 / JCM 11022 / KCTC 5966 / S-7)</name>
    <dbReference type="NCBI Taxonomy" id="649764"/>
    <lineage>
        <taxon>Bacteria</taxon>
        <taxon>Bacillati</taxon>
        <taxon>Actinomycetota</taxon>
        <taxon>Coriobacteriia</taxon>
        <taxon>Eggerthellales</taxon>
        <taxon>Eggerthellaceae</taxon>
        <taxon>Slackia</taxon>
    </lineage>
</organism>